<keyword evidence="3" id="KW-0732">Signal</keyword>
<dbReference type="Pfam" id="PF05433">
    <property type="entry name" value="Rick_17kDa_Anti"/>
    <property type="match status" value="1"/>
</dbReference>
<dbReference type="AlphaFoldDB" id="A0A5R8XXY2"/>
<sequence length="177" mass="20475">MLKKIALTGLLFISSLYAGSDRFHDFAKVSYSEPIYDYVYDRESQRECKEVRYKVRDDRYYSDYDDNLGVDTLIGTAAGAVIGSQIGKGNGRVAAQIVGGLLGAKVAHEIRNNYRPNDRYDDNYRYETKTECYDKPITSKRKTITGYKNYFVYNGVEHYKISDRPMRRVKITHTINF</sequence>
<keyword evidence="2" id="KW-0472">Membrane</keyword>
<evidence type="ECO:0000256" key="2">
    <source>
        <dbReference type="ARBA" id="ARBA00023136"/>
    </source>
</evidence>
<dbReference type="InterPro" id="IPR008816">
    <property type="entry name" value="Gly_zipper_2TM_dom"/>
</dbReference>
<feature type="signal peptide" evidence="3">
    <location>
        <begin position="1"/>
        <end position="18"/>
    </location>
</feature>
<dbReference type="OrthoDB" id="5349338at2"/>
<dbReference type="GO" id="GO:0019867">
    <property type="term" value="C:outer membrane"/>
    <property type="evidence" value="ECO:0007669"/>
    <property type="project" value="InterPro"/>
</dbReference>
<protein>
    <submittedName>
        <fullName evidence="5">Glycine zipper 2TM domain-containing protein</fullName>
    </submittedName>
</protein>
<evidence type="ECO:0000256" key="3">
    <source>
        <dbReference type="SAM" id="SignalP"/>
    </source>
</evidence>
<dbReference type="PANTHER" id="PTHR35603:SF2">
    <property type="entry name" value="OUTER MEMBRANE LIPOPROTEIN"/>
    <property type="match status" value="1"/>
</dbReference>
<dbReference type="EMBL" id="VANU01000006">
    <property type="protein sequence ID" value="TLP36200.1"/>
    <property type="molecule type" value="Genomic_DNA"/>
</dbReference>
<evidence type="ECO:0000259" key="4">
    <source>
        <dbReference type="Pfam" id="PF05433"/>
    </source>
</evidence>
<dbReference type="Proteomes" id="UP000308901">
    <property type="component" value="Unassembled WGS sequence"/>
</dbReference>
<comment type="caution">
    <text evidence="5">The sequence shown here is derived from an EMBL/GenBank/DDBJ whole genome shotgun (WGS) entry which is preliminary data.</text>
</comment>
<proteinExistence type="predicted"/>
<evidence type="ECO:0000256" key="1">
    <source>
        <dbReference type="ARBA" id="ARBA00004370"/>
    </source>
</evidence>
<accession>A0A5R8XXY2</accession>
<feature type="domain" description="Glycine zipper 2TM" evidence="4">
    <location>
        <begin position="71"/>
        <end position="110"/>
    </location>
</feature>
<reference evidence="5 6" key="1">
    <citation type="submission" date="2019-05" db="EMBL/GenBank/DDBJ databases">
        <title>Arcobacter sp. nov., isolated from sea sediment.</title>
        <authorList>
            <person name="Kim W."/>
        </authorList>
    </citation>
    <scope>NUCLEOTIDE SEQUENCE [LARGE SCALE GENOMIC DNA]</scope>
    <source>
        <strain evidence="5 6">CAU 1517</strain>
    </source>
</reference>
<evidence type="ECO:0000313" key="5">
    <source>
        <dbReference type="EMBL" id="TLP36200.1"/>
    </source>
</evidence>
<dbReference type="InterPro" id="IPR051407">
    <property type="entry name" value="Bact_OM_lipoprot/Surf_antigen"/>
</dbReference>
<name>A0A5R8XXY2_9BACT</name>
<organism evidence="5 6">
    <name type="scientific">Arcobacter arenosus</name>
    <dbReference type="NCBI Taxonomy" id="2576037"/>
    <lineage>
        <taxon>Bacteria</taxon>
        <taxon>Pseudomonadati</taxon>
        <taxon>Campylobacterota</taxon>
        <taxon>Epsilonproteobacteria</taxon>
        <taxon>Campylobacterales</taxon>
        <taxon>Arcobacteraceae</taxon>
        <taxon>Arcobacter</taxon>
    </lineage>
</organism>
<evidence type="ECO:0000313" key="6">
    <source>
        <dbReference type="Proteomes" id="UP000308901"/>
    </source>
</evidence>
<comment type="subcellular location">
    <subcellularLocation>
        <location evidence="1">Membrane</location>
    </subcellularLocation>
</comment>
<gene>
    <name evidence="5" type="ORF">FDK22_13095</name>
</gene>
<dbReference type="RefSeq" id="WP_138153430.1">
    <property type="nucleotide sequence ID" value="NZ_VANU01000006.1"/>
</dbReference>
<feature type="chain" id="PRO_5024332919" evidence="3">
    <location>
        <begin position="19"/>
        <end position="177"/>
    </location>
</feature>
<dbReference type="PANTHER" id="PTHR35603">
    <property type="match status" value="1"/>
</dbReference>
<keyword evidence="6" id="KW-1185">Reference proteome</keyword>